<dbReference type="SUPFAM" id="SSF56801">
    <property type="entry name" value="Acetyl-CoA synthetase-like"/>
    <property type="match status" value="1"/>
</dbReference>
<gene>
    <name evidence="6" type="ORF">D5F11_020340</name>
</gene>
<dbReference type="InterPro" id="IPR042099">
    <property type="entry name" value="ANL_N_sf"/>
</dbReference>
<dbReference type="InterPro" id="IPR020845">
    <property type="entry name" value="AMP-binding_CS"/>
</dbReference>
<reference evidence="6 7" key="1">
    <citation type="submission" date="2018-12" db="EMBL/GenBank/DDBJ databases">
        <authorList>
            <person name="Sun L."/>
            <person name="Chen Z."/>
        </authorList>
    </citation>
    <scope>NUCLEOTIDE SEQUENCE [LARGE SCALE GENOMIC DNA]</scope>
    <source>
        <strain evidence="6 7">LMG 29736</strain>
    </source>
</reference>
<feature type="transmembrane region" description="Helical" evidence="3">
    <location>
        <begin position="199"/>
        <end position="224"/>
    </location>
</feature>
<dbReference type="AlphaFoldDB" id="A0A429X3A3"/>
<dbReference type="GO" id="GO:0016405">
    <property type="term" value="F:CoA-ligase activity"/>
    <property type="evidence" value="ECO:0007669"/>
    <property type="project" value="TreeGrafter"/>
</dbReference>
<dbReference type="PANTHER" id="PTHR24096:SF149">
    <property type="entry name" value="AMP-BINDING DOMAIN-CONTAINING PROTEIN-RELATED"/>
    <property type="match status" value="1"/>
</dbReference>
<dbReference type="Pfam" id="PF00501">
    <property type="entry name" value="AMP-binding"/>
    <property type="match status" value="1"/>
</dbReference>
<evidence type="ECO:0000259" key="5">
    <source>
        <dbReference type="Pfam" id="PF13193"/>
    </source>
</evidence>
<protein>
    <submittedName>
        <fullName evidence="6">Long-chain fatty acid--CoA ligase</fullName>
    </submittedName>
</protein>
<evidence type="ECO:0000256" key="2">
    <source>
        <dbReference type="ARBA" id="ARBA00022598"/>
    </source>
</evidence>
<evidence type="ECO:0000259" key="4">
    <source>
        <dbReference type="Pfam" id="PF00501"/>
    </source>
</evidence>
<comment type="caution">
    <text evidence="6">The sequence shown here is derived from an EMBL/GenBank/DDBJ whole genome shotgun (WGS) entry which is preliminary data.</text>
</comment>
<dbReference type="Proteomes" id="UP000287296">
    <property type="component" value="Unassembled WGS sequence"/>
</dbReference>
<dbReference type="PANTHER" id="PTHR24096">
    <property type="entry name" value="LONG-CHAIN-FATTY-ACID--COA LIGASE"/>
    <property type="match status" value="1"/>
</dbReference>
<dbReference type="RefSeq" id="WP_120117961.1">
    <property type="nucleotide sequence ID" value="NZ_QYTW02000027.1"/>
</dbReference>
<accession>A0A429X3A3</accession>
<keyword evidence="3" id="KW-1133">Transmembrane helix</keyword>
<dbReference type="FunFam" id="3.30.300.30:FF:000008">
    <property type="entry name" value="2,3-dihydroxybenzoate-AMP ligase"/>
    <property type="match status" value="1"/>
</dbReference>
<evidence type="ECO:0000256" key="1">
    <source>
        <dbReference type="ARBA" id="ARBA00006432"/>
    </source>
</evidence>
<dbReference type="PROSITE" id="PS00455">
    <property type="entry name" value="AMP_BINDING"/>
    <property type="match status" value="1"/>
</dbReference>
<dbReference type="Gene3D" id="3.40.50.12780">
    <property type="entry name" value="N-terminal domain of ligase-like"/>
    <property type="match status" value="1"/>
</dbReference>
<evidence type="ECO:0000256" key="3">
    <source>
        <dbReference type="SAM" id="Phobius"/>
    </source>
</evidence>
<feature type="domain" description="AMP-dependent synthetase/ligase" evidence="4">
    <location>
        <begin position="10"/>
        <end position="366"/>
    </location>
</feature>
<evidence type="ECO:0000313" key="7">
    <source>
        <dbReference type="Proteomes" id="UP000287296"/>
    </source>
</evidence>
<keyword evidence="3" id="KW-0472">Membrane</keyword>
<keyword evidence="3" id="KW-0812">Transmembrane</keyword>
<organism evidence="6 7">
    <name type="scientific">Siminovitchia terrae</name>
    <name type="common">Bacillus terrae</name>
    <dbReference type="NCBI Taxonomy" id="1914933"/>
    <lineage>
        <taxon>Bacteria</taxon>
        <taxon>Bacillati</taxon>
        <taxon>Bacillota</taxon>
        <taxon>Bacilli</taxon>
        <taxon>Bacillales</taxon>
        <taxon>Bacillaceae</taxon>
        <taxon>Siminovitchia</taxon>
    </lineage>
</organism>
<dbReference type="InterPro" id="IPR045851">
    <property type="entry name" value="AMP-bd_C_sf"/>
</dbReference>
<name>A0A429X3A3_SIMTE</name>
<dbReference type="InterPro" id="IPR025110">
    <property type="entry name" value="AMP-bd_C"/>
</dbReference>
<evidence type="ECO:0000313" key="6">
    <source>
        <dbReference type="EMBL" id="RST57857.1"/>
    </source>
</evidence>
<dbReference type="Pfam" id="PF13193">
    <property type="entry name" value="AMP-binding_C"/>
    <property type="match status" value="1"/>
</dbReference>
<dbReference type="OrthoDB" id="9762242at2"/>
<keyword evidence="2 6" id="KW-0436">Ligase</keyword>
<dbReference type="InterPro" id="IPR000873">
    <property type="entry name" value="AMP-dep_synth/lig_dom"/>
</dbReference>
<comment type="similarity">
    <text evidence="1">Belongs to the ATP-dependent AMP-binding enzyme family.</text>
</comment>
<dbReference type="Gene3D" id="3.30.300.30">
    <property type="match status" value="1"/>
</dbReference>
<sequence length="500" mass="56651">MNIAEMAVKNIENYGEYPFITYEGKNYTNLELEEKSNKLAAYLREQGLEEDDRVIIMLPNMPEVLISYQAALKNGAVIVPINDSLNKYEVQYVVNHCEPTFIITNAENEYKIPENCTGTIPNTIVIDSDEIRHVFKQKDCEAIDIVYKHKDDVAAIIYTSGTTGTPKGAMITHGNIHSVYLELQALELLGKDHKTLVELGFSMLVVLPISHIYGLTVTMMSYLAGARIVLMPRFDIEEIFQHIENEKIRLFSGVPTIFYRMAQYGQLKHFDVSSVKYWISGAAPLSEEVRKFFESQFKTRMIEGYGLTESTSSFALQRLHSIKDNSVGKPFPESDVAVFDENHRQLPKGSVGELAIKGPNVMKGYYKMAEETERVLREGWLMTGDVGYMDEDEDIFIVDRKKDMIIRGGFNVYPVEVEKILNQHPSVLEAGVIGVKNKDMGEKVKAFVALQPGKVVTEEELLNYCKSKLATYKVPEEVAFLSELPVNELGKVVRKELRKL</sequence>
<proteinExistence type="inferred from homology"/>
<feature type="domain" description="AMP-binding enzyme C-terminal" evidence="5">
    <location>
        <begin position="416"/>
        <end position="491"/>
    </location>
</feature>
<dbReference type="EMBL" id="QYTW02000027">
    <property type="protein sequence ID" value="RST57857.1"/>
    <property type="molecule type" value="Genomic_DNA"/>
</dbReference>